<dbReference type="Gene3D" id="3.40.50.10140">
    <property type="entry name" value="Toll/interleukin-1 receptor homology (TIR) domain"/>
    <property type="match status" value="1"/>
</dbReference>
<evidence type="ECO:0000313" key="3">
    <source>
        <dbReference type="Proteomes" id="UP000321934"/>
    </source>
</evidence>
<evidence type="ECO:0000313" key="2">
    <source>
        <dbReference type="EMBL" id="QED23069.1"/>
    </source>
</evidence>
<proteinExistence type="predicted"/>
<organism evidence="2 3">
    <name type="scientific">Candidatus Deianiraea vastatrix</name>
    <dbReference type="NCBI Taxonomy" id="2163644"/>
    <lineage>
        <taxon>Bacteria</taxon>
        <taxon>Pseudomonadati</taxon>
        <taxon>Pseudomonadota</taxon>
        <taxon>Alphaproteobacteria</taxon>
        <taxon>Rickettsiales</taxon>
        <taxon>Candidatus Deianiraeaceae</taxon>
        <taxon>Candidatus Deianiraea</taxon>
    </lineage>
</organism>
<dbReference type="OrthoDB" id="344630at2"/>
<dbReference type="RefSeq" id="WP_146820367.1">
    <property type="nucleotide sequence ID" value="NZ_CP029077.1"/>
</dbReference>
<dbReference type="Pfam" id="PF13676">
    <property type="entry name" value="TIR_2"/>
    <property type="match status" value="1"/>
</dbReference>
<name>A0A5B8XCJ0_9RICK</name>
<dbReference type="InterPro" id="IPR035897">
    <property type="entry name" value="Toll_tir_struct_dom_sf"/>
</dbReference>
<dbReference type="AlphaFoldDB" id="A0A5B8XCJ0"/>
<feature type="domain" description="TIR" evidence="1">
    <location>
        <begin position="95"/>
        <end position="224"/>
    </location>
</feature>
<protein>
    <submittedName>
        <fullName evidence="2">TIR domain protein</fullName>
    </submittedName>
</protein>
<gene>
    <name evidence="2" type="ORF">Deia_00262</name>
</gene>
<accession>A0A5B8XCJ0</accession>
<dbReference type="GO" id="GO:0007165">
    <property type="term" value="P:signal transduction"/>
    <property type="evidence" value="ECO:0007669"/>
    <property type="project" value="InterPro"/>
</dbReference>
<sequence length="267" mass="30842">MSVFDKINRVNNIIAELDKLGYNYETQEYILKYYNIEFLNHYNSYGDDYGLDLYKSILNADEKTILAIENDLNNNFGLIKDYPKHWIDNNNLKCFISHHNKFAPKAHVLREALLPYKISCFVAHDDIETSLPWAKEIKKALSTMDMFISLHTDITVAQDNKGNDIIIHGCKAIKGDRCKKYEGFNLSNWCQQEIGFAIARNVHIFPINLDRKSNPTGFLSEIQATKPKKIEDMTKEIIANIRSSKIAKLYNNINPEIITNTDDDIPF</sequence>
<dbReference type="Proteomes" id="UP000321934">
    <property type="component" value="Chromosome"/>
</dbReference>
<dbReference type="EMBL" id="CP029077">
    <property type="protein sequence ID" value="QED23069.1"/>
    <property type="molecule type" value="Genomic_DNA"/>
</dbReference>
<dbReference type="InterPro" id="IPR000157">
    <property type="entry name" value="TIR_dom"/>
</dbReference>
<keyword evidence="3" id="KW-1185">Reference proteome</keyword>
<evidence type="ECO:0000259" key="1">
    <source>
        <dbReference type="Pfam" id="PF13676"/>
    </source>
</evidence>
<reference evidence="2 3" key="1">
    <citation type="journal article" date="2019" name="ISME J.">
        <title>Deianiraea, an extracellular bacterium associated with the ciliate Paramecium, suggests an alternative scenario for the evolution of Rickettsiales.</title>
        <authorList>
            <person name="Castelli M."/>
            <person name="Sabaneyeva E."/>
            <person name="Lanzoni O."/>
            <person name="Lebedeva N."/>
            <person name="Floriano A.M."/>
            <person name="Gaiarsa S."/>
            <person name="Benken K."/>
            <person name="Modeo L."/>
            <person name="Bandi C."/>
            <person name="Potekhin A."/>
            <person name="Sassera D."/>
            <person name="Petroni G."/>
        </authorList>
    </citation>
    <scope>NUCLEOTIDE SEQUENCE [LARGE SCALE GENOMIC DNA]</scope>
    <source>
        <strain evidence="2">CyL4-1</strain>
    </source>
</reference>